<dbReference type="InterPro" id="IPR029062">
    <property type="entry name" value="Class_I_gatase-like"/>
</dbReference>
<keyword evidence="3 7" id="KW-0663">Pyridoxal phosphate</keyword>
<feature type="binding site" evidence="7 9">
    <location>
        <begin position="62"/>
        <end position="64"/>
    </location>
    <ligand>
        <name>L-glutamine</name>
        <dbReference type="ChEBI" id="CHEBI:58359"/>
    </ligand>
</feature>
<evidence type="ECO:0000256" key="2">
    <source>
        <dbReference type="ARBA" id="ARBA00022801"/>
    </source>
</evidence>
<proteinExistence type="inferred from homology"/>
<evidence type="ECO:0000313" key="11">
    <source>
        <dbReference type="Proteomes" id="UP000033072"/>
    </source>
</evidence>
<comment type="catalytic activity">
    <reaction evidence="7">
        <text>aldehydo-D-ribose 5-phosphate + D-glyceraldehyde 3-phosphate + L-glutamine = pyridoxal 5'-phosphate + L-glutamate + phosphate + 3 H2O + H(+)</text>
        <dbReference type="Rhea" id="RHEA:31507"/>
        <dbReference type="ChEBI" id="CHEBI:15377"/>
        <dbReference type="ChEBI" id="CHEBI:15378"/>
        <dbReference type="ChEBI" id="CHEBI:29985"/>
        <dbReference type="ChEBI" id="CHEBI:43474"/>
        <dbReference type="ChEBI" id="CHEBI:58273"/>
        <dbReference type="ChEBI" id="CHEBI:58359"/>
        <dbReference type="ChEBI" id="CHEBI:59776"/>
        <dbReference type="ChEBI" id="CHEBI:597326"/>
        <dbReference type="EC" id="4.3.3.6"/>
    </reaction>
</comment>
<accession>A0A0E3S5C9</accession>
<dbReference type="InterPro" id="IPR002161">
    <property type="entry name" value="PdxT/SNO"/>
</dbReference>
<dbReference type="GO" id="GO:1903600">
    <property type="term" value="C:glutaminase complex"/>
    <property type="evidence" value="ECO:0007669"/>
    <property type="project" value="TreeGrafter"/>
</dbReference>
<evidence type="ECO:0000313" key="10">
    <source>
        <dbReference type="EMBL" id="AKB74118.1"/>
    </source>
</evidence>
<evidence type="ECO:0000256" key="5">
    <source>
        <dbReference type="ARBA" id="ARBA00023239"/>
    </source>
</evidence>
<evidence type="ECO:0000256" key="8">
    <source>
        <dbReference type="PIRSR" id="PIRSR005639-1"/>
    </source>
</evidence>
<dbReference type="Gene3D" id="3.40.50.880">
    <property type="match status" value="1"/>
</dbReference>
<evidence type="ECO:0000256" key="6">
    <source>
        <dbReference type="ARBA" id="ARBA00049534"/>
    </source>
</evidence>
<dbReference type="GO" id="GO:0036381">
    <property type="term" value="F:pyridoxal 5'-phosphate synthase (glutamine hydrolysing) activity"/>
    <property type="evidence" value="ECO:0007669"/>
    <property type="project" value="UniProtKB-UniRule"/>
</dbReference>
<comment type="subunit">
    <text evidence="7">In the presence of PdxS, forms a dodecamer of heterodimers. Only shows activity in the heterodimer.</text>
</comment>
<dbReference type="EC" id="4.3.3.6" evidence="7"/>
<comment type="similarity">
    <text evidence="1 7">Belongs to the glutaminase PdxT/SNO family.</text>
</comment>
<dbReference type="InterPro" id="IPR021196">
    <property type="entry name" value="PdxT/SNO_CS"/>
</dbReference>
<dbReference type="STRING" id="1434111.MSLAZ_0857"/>
<keyword evidence="4 7" id="KW-0315">Glutamine amidotransferase</keyword>
<dbReference type="EMBL" id="CP009515">
    <property type="protein sequence ID" value="AKB74118.1"/>
    <property type="molecule type" value="Genomic_DNA"/>
</dbReference>
<feature type="active site" description="Nucleophile" evidence="7 8">
    <location>
        <position position="94"/>
    </location>
</feature>
<dbReference type="KEGG" id="mls:MSLAZ_0857"/>
<dbReference type="PANTHER" id="PTHR31559:SF0">
    <property type="entry name" value="PYRIDOXAL 5'-PHOSPHATE SYNTHASE SUBUNIT SNO1-RELATED"/>
    <property type="match status" value="1"/>
</dbReference>
<dbReference type="EC" id="3.5.1.2" evidence="7"/>
<dbReference type="AlphaFoldDB" id="A0A0E3S5C9"/>
<dbReference type="UniPathway" id="UPA00245"/>
<dbReference type="PROSITE" id="PS51130">
    <property type="entry name" value="PDXT_SNO_2"/>
    <property type="match status" value="1"/>
</dbReference>
<feature type="binding site" evidence="7 9">
    <location>
        <position position="125"/>
    </location>
    <ligand>
        <name>L-glutamine</name>
        <dbReference type="ChEBI" id="CHEBI:58359"/>
    </ligand>
</feature>
<sequence>MINFWKMVFFMKIGVIAIQGAVSEHVDALKKALAERGVEAEVVAIKHKGIVPECSGIVIPGGESTTLCRLLSREGIAEEIKDAAARGIPILGTCAGLIVLAKEGDEQVAKTSQELLGIMDTRVNRNAFGRQRDSFEAELDVAILDSPFTGVFIRAPGIVSCGPGVRVLSRLEDMIIAAEQGNVLALAFHPELTNDLRIHQYFLDKILNC</sequence>
<dbReference type="PROSITE" id="PS01236">
    <property type="entry name" value="PDXT_SNO_1"/>
    <property type="match status" value="1"/>
</dbReference>
<name>A0A0E3S5C9_9EURY</name>
<dbReference type="SUPFAM" id="SSF52317">
    <property type="entry name" value="Class I glutamine amidotransferase-like"/>
    <property type="match status" value="1"/>
</dbReference>
<dbReference type="GO" id="GO:0042823">
    <property type="term" value="P:pyridoxal phosphate biosynthetic process"/>
    <property type="evidence" value="ECO:0007669"/>
    <property type="project" value="UniProtKB-UniRule"/>
</dbReference>
<keyword evidence="11" id="KW-1185">Reference proteome</keyword>
<feature type="active site" description="Charge relay system" evidence="7 8">
    <location>
        <position position="191"/>
    </location>
</feature>
<dbReference type="HOGENOM" id="CLU_069674_2_0_2"/>
<keyword evidence="5 7" id="KW-0456">Lyase</keyword>
<dbReference type="PANTHER" id="PTHR31559">
    <property type="entry name" value="PYRIDOXAL 5'-PHOSPHATE SYNTHASE SUBUNIT SNO"/>
    <property type="match status" value="1"/>
</dbReference>
<protein>
    <recommendedName>
        <fullName evidence="7">Pyridoxal 5'-phosphate synthase subunit PdxT</fullName>
        <ecNumber evidence="7">4.3.3.6</ecNumber>
    </recommendedName>
    <alternativeName>
        <fullName evidence="7">Pdx2</fullName>
    </alternativeName>
    <alternativeName>
        <fullName evidence="7">Pyridoxal 5'-phosphate synthase glutaminase subunit</fullName>
        <ecNumber evidence="7">3.5.1.2</ecNumber>
    </alternativeName>
</protein>
<dbReference type="GO" id="GO:0004359">
    <property type="term" value="F:glutaminase activity"/>
    <property type="evidence" value="ECO:0007669"/>
    <property type="project" value="UniProtKB-UniRule"/>
</dbReference>
<organism evidence="10 11">
    <name type="scientific">Methanosarcina lacustris Z-7289</name>
    <dbReference type="NCBI Taxonomy" id="1434111"/>
    <lineage>
        <taxon>Archaea</taxon>
        <taxon>Methanobacteriati</taxon>
        <taxon>Methanobacteriota</taxon>
        <taxon>Stenosarchaea group</taxon>
        <taxon>Methanomicrobia</taxon>
        <taxon>Methanosarcinales</taxon>
        <taxon>Methanosarcinaceae</taxon>
        <taxon>Methanosarcina</taxon>
    </lineage>
</organism>
<evidence type="ECO:0000256" key="4">
    <source>
        <dbReference type="ARBA" id="ARBA00022962"/>
    </source>
</evidence>
<evidence type="ECO:0000256" key="3">
    <source>
        <dbReference type="ARBA" id="ARBA00022898"/>
    </source>
</evidence>
<dbReference type="GO" id="GO:0005829">
    <property type="term" value="C:cytosol"/>
    <property type="evidence" value="ECO:0007669"/>
    <property type="project" value="TreeGrafter"/>
</dbReference>
<dbReference type="CDD" id="cd01749">
    <property type="entry name" value="GATase1_PB"/>
    <property type="match status" value="1"/>
</dbReference>
<keyword evidence="10" id="KW-0808">Transferase</keyword>
<dbReference type="PIRSF" id="PIRSF005639">
    <property type="entry name" value="Glut_amidoT_SNO"/>
    <property type="match status" value="1"/>
</dbReference>
<dbReference type="GO" id="GO:0016757">
    <property type="term" value="F:glycosyltransferase activity"/>
    <property type="evidence" value="ECO:0007669"/>
    <property type="project" value="UniProtKB-KW"/>
</dbReference>
<feature type="active site" description="Charge relay system" evidence="7 8">
    <location>
        <position position="189"/>
    </location>
</feature>
<keyword evidence="2 7" id="KW-0378">Hydrolase</keyword>
<comment type="function">
    <text evidence="7">Catalyzes the hydrolysis of glutamine to glutamate and ammonia as part of the biosynthesis of pyridoxal 5'-phosphate. The resulting ammonia molecule is channeled to the active site of PdxS.</text>
</comment>
<dbReference type="FunFam" id="3.40.50.880:FF:000041">
    <property type="entry name" value="Glutamine amidotransferase subunit pdxT, putative"/>
    <property type="match status" value="1"/>
</dbReference>
<dbReference type="Proteomes" id="UP000033072">
    <property type="component" value="Chromosome"/>
</dbReference>
<dbReference type="Pfam" id="PF01174">
    <property type="entry name" value="SNO"/>
    <property type="match status" value="1"/>
</dbReference>
<keyword evidence="10" id="KW-0328">Glycosyltransferase</keyword>
<dbReference type="HAMAP" id="MF_01615">
    <property type="entry name" value="PdxT"/>
    <property type="match status" value="1"/>
</dbReference>
<comment type="pathway">
    <text evidence="7">Cofactor biosynthesis; pyridoxal 5'-phosphate biosynthesis.</text>
</comment>
<feature type="binding site" evidence="7 9">
    <location>
        <begin position="153"/>
        <end position="154"/>
    </location>
    <ligand>
        <name>L-glutamine</name>
        <dbReference type="ChEBI" id="CHEBI:58359"/>
    </ligand>
</feature>
<reference evidence="10 11" key="1">
    <citation type="submission" date="2014-07" db="EMBL/GenBank/DDBJ databases">
        <title>Methanogenic archaea and the global carbon cycle.</title>
        <authorList>
            <person name="Henriksen J.R."/>
            <person name="Luke J."/>
            <person name="Reinhart S."/>
            <person name="Benedict M.N."/>
            <person name="Youngblut N.D."/>
            <person name="Metcalf M.E."/>
            <person name="Whitaker R.J."/>
            <person name="Metcalf W.W."/>
        </authorList>
    </citation>
    <scope>NUCLEOTIDE SEQUENCE [LARGE SCALE GENOMIC DNA]</scope>
    <source>
        <strain evidence="10 11">Z-7289</strain>
    </source>
</reference>
<gene>
    <name evidence="7" type="primary">pdxT</name>
    <name evidence="10" type="ORF">MSLAZ_0857</name>
</gene>
<dbReference type="PROSITE" id="PS51274">
    <property type="entry name" value="GATASE_COBBQ"/>
    <property type="match status" value="1"/>
</dbReference>
<dbReference type="PROSITE" id="PS51273">
    <property type="entry name" value="GATASE_TYPE_1"/>
    <property type="match status" value="1"/>
</dbReference>
<dbReference type="GO" id="GO:0008614">
    <property type="term" value="P:pyridoxine metabolic process"/>
    <property type="evidence" value="ECO:0007669"/>
    <property type="project" value="TreeGrafter"/>
</dbReference>
<dbReference type="NCBIfam" id="TIGR03800">
    <property type="entry name" value="PLP_synth_Pdx2"/>
    <property type="match status" value="1"/>
</dbReference>
<evidence type="ECO:0000256" key="1">
    <source>
        <dbReference type="ARBA" id="ARBA00008345"/>
    </source>
</evidence>
<dbReference type="PATRIC" id="fig|1434111.4.peg.1095"/>
<comment type="catalytic activity">
    <reaction evidence="6 7">
        <text>L-glutamine + H2O = L-glutamate + NH4(+)</text>
        <dbReference type="Rhea" id="RHEA:15889"/>
        <dbReference type="ChEBI" id="CHEBI:15377"/>
        <dbReference type="ChEBI" id="CHEBI:28938"/>
        <dbReference type="ChEBI" id="CHEBI:29985"/>
        <dbReference type="ChEBI" id="CHEBI:58359"/>
        <dbReference type="EC" id="3.5.1.2"/>
    </reaction>
</comment>
<dbReference type="GO" id="GO:0006543">
    <property type="term" value="P:L-glutamine catabolic process"/>
    <property type="evidence" value="ECO:0007669"/>
    <property type="project" value="UniProtKB-UniRule"/>
</dbReference>
<evidence type="ECO:0000256" key="9">
    <source>
        <dbReference type="PIRSR" id="PIRSR005639-2"/>
    </source>
</evidence>
<evidence type="ECO:0000256" key="7">
    <source>
        <dbReference type="HAMAP-Rule" id="MF_01615"/>
    </source>
</evidence>